<keyword evidence="4" id="KW-1185">Reference proteome</keyword>
<dbReference type="STRING" id="869212.Turpa_2185"/>
<keyword evidence="1" id="KW-0732">Signal</keyword>
<dbReference type="Pfam" id="PF12706">
    <property type="entry name" value="Lactamase_B_2"/>
    <property type="match status" value="1"/>
</dbReference>
<evidence type="ECO:0000313" key="4">
    <source>
        <dbReference type="Proteomes" id="UP000006048"/>
    </source>
</evidence>
<dbReference type="PANTHER" id="PTHR15032:SF36">
    <property type="entry name" value="METALLO-BETA-LACTAMASE DOMAIN-CONTAINING PROTEIN"/>
    <property type="match status" value="1"/>
</dbReference>
<feature type="domain" description="Metallo-beta-lactamase" evidence="2">
    <location>
        <begin position="55"/>
        <end position="251"/>
    </location>
</feature>
<dbReference type="Gene3D" id="3.60.15.10">
    <property type="entry name" value="Ribonuclease Z/Hydroxyacylglutathione hydrolase-like"/>
    <property type="match status" value="1"/>
</dbReference>
<accession>I4B6C3</accession>
<proteinExistence type="predicted"/>
<dbReference type="OrthoDB" id="9805728at2"/>
<dbReference type="InterPro" id="IPR001279">
    <property type="entry name" value="Metallo-B-lactamas"/>
</dbReference>
<reference evidence="3 4" key="1">
    <citation type="submission" date="2012-06" db="EMBL/GenBank/DDBJ databases">
        <title>The complete chromosome of genome of Turneriella parva DSM 21527.</title>
        <authorList>
            <consortium name="US DOE Joint Genome Institute (JGI-PGF)"/>
            <person name="Lucas S."/>
            <person name="Han J."/>
            <person name="Lapidus A."/>
            <person name="Bruce D."/>
            <person name="Goodwin L."/>
            <person name="Pitluck S."/>
            <person name="Peters L."/>
            <person name="Kyrpides N."/>
            <person name="Mavromatis K."/>
            <person name="Ivanova N."/>
            <person name="Mikhailova N."/>
            <person name="Chertkov O."/>
            <person name="Detter J.C."/>
            <person name="Tapia R."/>
            <person name="Han C."/>
            <person name="Land M."/>
            <person name="Hauser L."/>
            <person name="Markowitz V."/>
            <person name="Cheng J.-F."/>
            <person name="Hugenholtz P."/>
            <person name="Woyke T."/>
            <person name="Wu D."/>
            <person name="Gronow S."/>
            <person name="Wellnitz S."/>
            <person name="Brambilla E."/>
            <person name="Klenk H.-P."/>
            <person name="Eisen J.A."/>
        </authorList>
    </citation>
    <scope>NUCLEOTIDE SEQUENCE [LARGE SCALE GENOMIC DNA]</scope>
    <source>
        <strain evidence="4">ATCC BAA-1111 / DSM 21527 / NCTC 11395 / H</strain>
    </source>
</reference>
<dbReference type="SUPFAM" id="SSF56281">
    <property type="entry name" value="Metallo-hydrolase/oxidoreductase"/>
    <property type="match status" value="1"/>
</dbReference>
<organism evidence="3 4">
    <name type="scientific">Turneriella parva (strain ATCC BAA-1111 / DSM 21527 / NCTC 11395 / H)</name>
    <name type="common">Leptospira parva</name>
    <dbReference type="NCBI Taxonomy" id="869212"/>
    <lineage>
        <taxon>Bacteria</taxon>
        <taxon>Pseudomonadati</taxon>
        <taxon>Spirochaetota</taxon>
        <taxon>Spirochaetia</taxon>
        <taxon>Leptospirales</taxon>
        <taxon>Leptospiraceae</taxon>
        <taxon>Turneriella</taxon>
    </lineage>
</organism>
<feature type="chain" id="PRO_5003686360" description="Metallo-beta-lactamase domain-containing protein" evidence="1">
    <location>
        <begin position="19"/>
        <end position="300"/>
    </location>
</feature>
<dbReference type="HOGENOM" id="CLU_020884_1_2_12"/>
<dbReference type="EMBL" id="CP002959">
    <property type="protein sequence ID" value="AFM12830.1"/>
    <property type="molecule type" value="Genomic_DNA"/>
</dbReference>
<protein>
    <recommendedName>
        <fullName evidence="2">Metallo-beta-lactamase domain-containing protein</fullName>
    </recommendedName>
</protein>
<evidence type="ECO:0000313" key="3">
    <source>
        <dbReference type="EMBL" id="AFM12830.1"/>
    </source>
</evidence>
<dbReference type="KEGG" id="tpx:Turpa_2185"/>
<dbReference type="InterPro" id="IPR036866">
    <property type="entry name" value="RibonucZ/Hydroxyglut_hydro"/>
</dbReference>
<name>I4B6C3_TURPD</name>
<dbReference type="RefSeq" id="WP_014803336.1">
    <property type="nucleotide sequence ID" value="NC_018020.1"/>
</dbReference>
<evidence type="ECO:0000256" key="1">
    <source>
        <dbReference type="SAM" id="SignalP"/>
    </source>
</evidence>
<dbReference type="PATRIC" id="fig|869212.3.peg.2196"/>
<evidence type="ECO:0000259" key="2">
    <source>
        <dbReference type="Pfam" id="PF12706"/>
    </source>
</evidence>
<dbReference type="Proteomes" id="UP000006048">
    <property type="component" value="Chromosome"/>
</dbReference>
<dbReference type="AlphaFoldDB" id="I4B6C3"/>
<dbReference type="PANTHER" id="PTHR15032">
    <property type="entry name" value="N-ACYL-PHOSPHATIDYLETHANOLAMINE-HYDROLYZING PHOSPHOLIPASE D"/>
    <property type="match status" value="1"/>
</dbReference>
<sequence length="300" mass="33073">MRLFLFLLLATTACGNFSATVKTAKPTPQLTPSGDAIEFWWVGHATVLMRIHDKWIITDPNFSPRTGGVVKRLTDVGIDIASIRPVDAIVISHNHFDHLDAPSLEMLKGSKHIFAPKSGYAYIPTGLMRVEHRVSPGYSHEEDGLKITSVPVAHFGGRLLVDNLWDGEPYTGYIIQYKGITVFFAGDTGYHEEHFRELKKHFKIDMALIPVGPSGGFGTGSGFGNAVHVNPYGALQIFRDCGARYMIPIHHSTFYRRGGLEMDMIKDSIAISGASERILLLEAGENVSFGHGLTPVARRE</sequence>
<dbReference type="GO" id="GO:0005737">
    <property type="term" value="C:cytoplasm"/>
    <property type="evidence" value="ECO:0007669"/>
    <property type="project" value="TreeGrafter"/>
</dbReference>
<gene>
    <name evidence="3" type="ordered locus">Turpa_2185</name>
</gene>
<feature type="signal peptide" evidence="1">
    <location>
        <begin position="1"/>
        <end position="18"/>
    </location>
</feature>